<evidence type="ECO:0000256" key="7">
    <source>
        <dbReference type="ARBA" id="ARBA00023014"/>
    </source>
</evidence>
<evidence type="ECO:0000259" key="8">
    <source>
        <dbReference type="PROSITE" id="PS51379"/>
    </source>
</evidence>
<keyword evidence="7" id="KW-0411">Iron-sulfur</keyword>
<evidence type="ECO:0000256" key="6">
    <source>
        <dbReference type="ARBA" id="ARBA00023004"/>
    </source>
</evidence>
<accession>A0A9D1RBY7</accession>
<sequence length="68" mass="7284">MKQSPRISQIGKECVACGTCLRVCPKEAIQIKWGITAYVDEDKCIGCGKCAKVCPAAVIDIVERGAAR</sequence>
<dbReference type="GO" id="GO:0046872">
    <property type="term" value="F:metal ion binding"/>
    <property type="evidence" value="ECO:0007669"/>
    <property type="project" value="UniProtKB-KW"/>
</dbReference>
<dbReference type="PANTHER" id="PTHR24960">
    <property type="entry name" value="PHOTOSYSTEM I IRON-SULFUR CENTER-RELATED"/>
    <property type="match status" value="1"/>
</dbReference>
<dbReference type="PROSITE" id="PS51379">
    <property type="entry name" value="4FE4S_FER_2"/>
    <property type="match status" value="2"/>
</dbReference>
<gene>
    <name evidence="9" type="ORF">H9873_10605</name>
</gene>
<reference evidence="9" key="1">
    <citation type="journal article" date="2021" name="PeerJ">
        <title>Extensive microbial diversity within the chicken gut microbiome revealed by metagenomics and culture.</title>
        <authorList>
            <person name="Gilroy R."/>
            <person name="Ravi A."/>
            <person name="Getino M."/>
            <person name="Pursley I."/>
            <person name="Horton D.L."/>
            <person name="Alikhan N.F."/>
            <person name="Baker D."/>
            <person name="Gharbi K."/>
            <person name="Hall N."/>
            <person name="Watson M."/>
            <person name="Adriaenssens E.M."/>
            <person name="Foster-Nyarko E."/>
            <person name="Jarju S."/>
            <person name="Secka A."/>
            <person name="Antonio M."/>
            <person name="Oren A."/>
            <person name="Chaudhuri R.R."/>
            <person name="La Ragione R."/>
            <person name="Hildebrand F."/>
            <person name="Pallen M.J."/>
        </authorList>
    </citation>
    <scope>NUCLEOTIDE SEQUENCE</scope>
    <source>
        <strain evidence="9">ChiSxjej1B13-11762</strain>
    </source>
</reference>
<dbReference type="InterPro" id="IPR017896">
    <property type="entry name" value="4Fe4S_Fe-S-bd"/>
</dbReference>
<dbReference type="InterPro" id="IPR017900">
    <property type="entry name" value="4Fe4S_Fe_S_CS"/>
</dbReference>
<dbReference type="Gene3D" id="3.30.70.20">
    <property type="match status" value="1"/>
</dbReference>
<keyword evidence="6" id="KW-0408">Iron</keyword>
<dbReference type="SUPFAM" id="SSF54862">
    <property type="entry name" value="4Fe-4S ferredoxins"/>
    <property type="match status" value="1"/>
</dbReference>
<comment type="function">
    <text evidence="2">Ferredoxins are iron-sulfur proteins that transfer electrons in a wide variety of metabolic reactions.</text>
</comment>
<name>A0A9D1RBY7_9FIRM</name>
<comment type="cofactor">
    <cofactor evidence="1">
        <name>[4Fe-4S] cluster</name>
        <dbReference type="ChEBI" id="CHEBI:49883"/>
    </cofactor>
</comment>
<dbReference type="AlphaFoldDB" id="A0A9D1RBY7"/>
<dbReference type="GO" id="GO:0051539">
    <property type="term" value="F:4 iron, 4 sulfur cluster binding"/>
    <property type="evidence" value="ECO:0007669"/>
    <property type="project" value="UniProtKB-KW"/>
</dbReference>
<protein>
    <recommendedName>
        <fullName evidence="3">Ferredoxin</fullName>
    </recommendedName>
</protein>
<keyword evidence="4" id="KW-0004">4Fe-4S</keyword>
<keyword evidence="5" id="KW-0479">Metal-binding</keyword>
<organism evidence="9 10">
    <name type="scientific">Candidatus Dorea gallistercoris</name>
    <dbReference type="NCBI Taxonomy" id="2838542"/>
    <lineage>
        <taxon>Bacteria</taxon>
        <taxon>Bacillati</taxon>
        <taxon>Bacillota</taxon>
        <taxon>Clostridia</taxon>
        <taxon>Lachnospirales</taxon>
        <taxon>Lachnospiraceae</taxon>
        <taxon>Dorea</taxon>
    </lineage>
</organism>
<dbReference type="Proteomes" id="UP000824263">
    <property type="component" value="Unassembled WGS sequence"/>
</dbReference>
<evidence type="ECO:0000256" key="2">
    <source>
        <dbReference type="ARBA" id="ARBA00003532"/>
    </source>
</evidence>
<evidence type="ECO:0000256" key="3">
    <source>
        <dbReference type="ARBA" id="ARBA00013529"/>
    </source>
</evidence>
<evidence type="ECO:0000313" key="9">
    <source>
        <dbReference type="EMBL" id="HIW84752.1"/>
    </source>
</evidence>
<dbReference type="PANTHER" id="PTHR24960:SF79">
    <property type="entry name" value="PHOTOSYSTEM I IRON-SULFUR CENTER"/>
    <property type="match status" value="1"/>
</dbReference>
<evidence type="ECO:0000313" key="10">
    <source>
        <dbReference type="Proteomes" id="UP000824263"/>
    </source>
</evidence>
<comment type="caution">
    <text evidence="9">The sequence shown here is derived from an EMBL/GenBank/DDBJ whole genome shotgun (WGS) entry which is preliminary data.</text>
</comment>
<dbReference type="Pfam" id="PF12838">
    <property type="entry name" value="Fer4_7"/>
    <property type="match status" value="1"/>
</dbReference>
<dbReference type="PROSITE" id="PS00198">
    <property type="entry name" value="4FE4S_FER_1"/>
    <property type="match status" value="1"/>
</dbReference>
<feature type="domain" description="4Fe-4S ferredoxin-type" evidence="8">
    <location>
        <begin position="3"/>
        <end position="34"/>
    </location>
</feature>
<dbReference type="EMBL" id="DXGF01000186">
    <property type="protein sequence ID" value="HIW84752.1"/>
    <property type="molecule type" value="Genomic_DNA"/>
</dbReference>
<proteinExistence type="predicted"/>
<feature type="domain" description="4Fe-4S ferredoxin-type" evidence="8">
    <location>
        <begin position="35"/>
        <end position="64"/>
    </location>
</feature>
<reference evidence="9" key="2">
    <citation type="submission" date="2021-04" db="EMBL/GenBank/DDBJ databases">
        <authorList>
            <person name="Gilroy R."/>
        </authorList>
    </citation>
    <scope>NUCLEOTIDE SEQUENCE</scope>
    <source>
        <strain evidence="9">ChiSxjej1B13-11762</strain>
    </source>
</reference>
<dbReference type="InterPro" id="IPR050157">
    <property type="entry name" value="PSI_iron-sulfur_center"/>
</dbReference>
<evidence type="ECO:0000256" key="5">
    <source>
        <dbReference type="ARBA" id="ARBA00022723"/>
    </source>
</evidence>
<evidence type="ECO:0000256" key="1">
    <source>
        <dbReference type="ARBA" id="ARBA00001966"/>
    </source>
</evidence>
<evidence type="ECO:0000256" key="4">
    <source>
        <dbReference type="ARBA" id="ARBA00022485"/>
    </source>
</evidence>